<dbReference type="Proteomes" id="UP000476332">
    <property type="component" value="Unassembled WGS sequence"/>
</dbReference>
<evidence type="ECO:0000256" key="6">
    <source>
        <dbReference type="RuleBase" id="RU003512"/>
    </source>
</evidence>
<sequence length="331" mass="35031">MRFRTKILTLSLGASLIALASQGSAQEQVKVVASFSILGDMVEQIGGDHVALTTLVGPDGDAHVYEPTPSDARAVGAADVLVVNGLQFEGWLPRLVDTAEFKGEEIVATTGIEPIPFAEEEEGHDHAAGEHAGAGHEDHAHEAGEAAGHEGHDHGANDPHAWQSLSNGVVYAENIVKGLVAADPDNAADYRARGDAYIGEMKAMDERVKTELAAIPEDRRKVVTSHDAFGYFAKAYDVTFIAPEGVSTEAEASAADVAKIIDQIRHDGISAVFVENISDTRLVDRIAAETDAKVGGTLYSDALSGEDGPAPTYLDMFQHNIEQIVAALKTS</sequence>
<evidence type="ECO:0000256" key="1">
    <source>
        <dbReference type="ARBA" id="ARBA00004196"/>
    </source>
</evidence>
<evidence type="ECO:0000256" key="7">
    <source>
        <dbReference type="SAM" id="MobiDB-lite"/>
    </source>
</evidence>
<dbReference type="PRINTS" id="PR00691">
    <property type="entry name" value="ADHESINB"/>
</dbReference>
<feature type="region of interest" description="Disordered" evidence="7">
    <location>
        <begin position="122"/>
        <end position="160"/>
    </location>
</feature>
<dbReference type="InterPro" id="IPR006129">
    <property type="entry name" value="AdhesinB"/>
</dbReference>
<evidence type="ECO:0000256" key="8">
    <source>
        <dbReference type="SAM" id="SignalP"/>
    </source>
</evidence>
<dbReference type="PRINTS" id="PR00690">
    <property type="entry name" value="ADHESNFAMILY"/>
</dbReference>
<dbReference type="InterPro" id="IPR006127">
    <property type="entry name" value="ZnuA-like"/>
</dbReference>
<organism evidence="9 10">
    <name type="scientific">Aurantimonas aggregata</name>
    <dbReference type="NCBI Taxonomy" id="2047720"/>
    <lineage>
        <taxon>Bacteria</taxon>
        <taxon>Pseudomonadati</taxon>
        <taxon>Pseudomonadota</taxon>
        <taxon>Alphaproteobacteria</taxon>
        <taxon>Hyphomicrobiales</taxon>
        <taxon>Aurantimonadaceae</taxon>
        <taxon>Aurantimonas</taxon>
    </lineage>
</organism>
<dbReference type="GO" id="GO:0030313">
    <property type="term" value="C:cell envelope"/>
    <property type="evidence" value="ECO:0007669"/>
    <property type="project" value="UniProtKB-SubCell"/>
</dbReference>
<evidence type="ECO:0000256" key="5">
    <source>
        <dbReference type="ARBA" id="ARBA00022729"/>
    </source>
</evidence>
<reference evidence="9 10" key="1">
    <citation type="submission" date="2020-01" db="EMBL/GenBank/DDBJ databases">
        <title>Genomes of bacteria type strains.</title>
        <authorList>
            <person name="Chen J."/>
            <person name="Zhu S."/>
            <person name="Chen J."/>
        </authorList>
    </citation>
    <scope>NUCLEOTIDE SEQUENCE [LARGE SCALE GENOMIC DNA]</scope>
    <source>
        <strain evidence="9 10">KCTC 52919</strain>
    </source>
</reference>
<name>A0A6L9MCH4_9HYPH</name>
<dbReference type="InterPro" id="IPR006128">
    <property type="entry name" value="Lipoprotein_PsaA-like"/>
</dbReference>
<dbReference type="GO" id="GO:0046872">
    <property type="term" value="F:metal ion binding"/>
    <property type="evidence" value="ECO:0007669"/>
    <property type="project" value="UniProtKB-KW"/>
</dbReference>
<dbReference type="Pfam" id="PF01297">
    <property type="entry name" value="ZnuA"/>
    <property type="match status" value="1"/>
</dbReference>
<evidence type="ECO:0000256" key="4">
    <source>
        <dbReference type="ARBA" id="ARBA00022723"/>
    </source>
</evidence>
<dbReference type="EMBL" id="JAAAMJ010000001">
    <property type="protein sequence ID" value="NDV85401.1"/>
    <property type="molecule type" value="Genomic_DNA"/>
</dbReference>
<protein>
    <submittedName>
        <fullName evidence="9">Zinc ABC transporter solute-binding protein</fullName>
    </submittedName>
</protein>
<dbReference type="RefSeq" id="WP_163042135.1">
    <property type="nucleotide sequence ID" value="NZ_JAAAMJ010000001.1"/>
</dbReference>
<dbReference type="AlphaFoldDB" id="A0A6L9MCH4"/>
<evidence type="ECO:0000313" key="10">
    <source>
        <dbReference type="Proteomes" id="UP000476332"/>
    </source>
</evidence>
<feature type="chain" id="PRO_5026740106" evidence="8">
    <location>
        <begin position="21"/>
        <end position="331"/>
    </location>
</feature>
<evidence type="ECO:0000313" key="9">
    <source>
        <dbReference type="EMBL" id="NDV85401.1"/>
    </source>
</evidence>
<keyword evidence="10" id="KW-1185">Reference proteome</keyword>
<keyword evidence="3 6" id="KW-0813">Transport</keyword>
<comment type="caution">
    <text evidence="9">The sequence shown here is derived from an EMBL/GenBank/DDBJ whole genome shotgun (WGS) entry which is preliminary data.</text>
</comment>
<comment type="similarity">
    <text evidence="2 6">Belongs to the bacterial solute-binding protein 9 family.</text>
</comment>
<proteinExistence type="inferred from homology"/>
<accession>A0A6L9MCH4</accession>
<feature type="signal peptide" evidence="8">
    <location>
        <begin position="1"/>
        <end position="20"/>
    </location>
</feature>
<keyword evidence="4" id="KW-0479">Metal-binding</keyword>
<dbReference type="GO" id="GO:0007155">
    <property type="term" value="P:cell adhesion"/>
    <property type="evidence" value="ECO:0007669"/>
    <property type="project" value="InterPro"/>
</dbReference>
<dbReference type="PANTHER" id="PTHR42953:SF1">
    <property type="entry name" value="METAL-BINDING PROTEIN HI_0362-RELATED"/>
    <property type="match status" value="1"/>
</dbReference>
<gene>
    <name evidence="9" type="ORF">GTW51_01655</name>
</gene>
<evidence type="ECO:0000256" key="3">
    <source>
        <dbReference type="ARBA" id="ARBA00022448"/>
    </source>
</evidence>
<keyword evidence="5 8" id="KW-0732">Signal</keyword>
<dbReference type="Gene3D" id="3.40.50.1980">
    <property type="entry name" value="Nitrogenase molybdenum iron protein domain"/>
    <property type="match status" value="2"/>
</dbReference>
<dbReference type="GO" id="GO:0030001">
    <property type="term" value="P:metal ion transport"/>
    <property type="evidence" value="ECO:0007669"/>
    <property type="project" value="InterPro"/>
</dbReference>
<dbReference type="PANTHER" id="PTHR42953">
    <property type="entry name" value="HIGH-AFFINITY ZINC UPTAKE SYSTEM PROTEIN ZNUA-RELATED"/>
    <property type="match status" value="1"/>
</dbReference>
<dbReference type="SUPFAM" id="SSF53807">
    <property type="entry name" value="Helical backbone' metal receptor"/>
    <property type="match status" value="1"/>
</dbReference>
<evidence type="ECO:0000256" key="2">
    <source>
        <dbReference type="ARBA" id="ARBA00011028"/>
    </source>
</evidence>
<dbReference type="InterPro" id="IPR050492">
    <property type="entry name" value="Bact_metal-bind_prot9"/>
</dbReference>
<dbReference type="CDD" id="cd01137">
    <property type="entry name" value="PsaA"/>
    <property type="match status" value="1"/>
</dbReference>
<feature type="compositionally biased region" description="Basic and acidic residues" evidence="7">
    <location>
        <begin position="123"/>
        <end position="157"/>
    </location>
</feature>
<comment type="subcellular location">
    <subcellularLocation>
        <location evidence="1">Cell envelope</location>
    </subcellularLocation>
</comment>